<sequence>MDTRMINSETTRFLERGSYLNVKSFMSTHMSKYGGLFRNISDKEDNDTVDFDIFEGKVVMICCFSLPALSTFDSAVAQAVSLVSSEMHVFGAFELVVVVKTSSDDVSAVNDFMSCFPSFCLTIPYADCGKICEFLDFSPGSEPVGVLVNRNHSVEWHKSLDVLLEYGVDGFPFTPERLARITEREQNCTLWRKWSMVSLFLSSTLVPYPKPRSLIRRNPGGGPGKEEIESFNSKSCVGLYLCSTGNLIPTLDEIHKNCRDLGLEFDVILVYMPFKDFVDPKLFQDRINSILEERKISWWVLPFVYWVSRRLWRLCHKDTEDRLIIVDPNESFVEAHGEAVIRHFGMHAYPFSRRRMIDREVERLRDITLESLLVYRSRDYVIGMDSCSRHVPVASLEGKNVILYLGYVGHQYDELYDQLSTGYCQMKARDPDLEVVFVGLNIKSLCDFGSVCAMPWLVCAYDPDHADLVSKQIFRYGGKRSTLVAFGNDGRIRSVCAQRAIWSFDPDSVFNDNLRWEIFAELFGNHPLPQCCL</sequence>
<reference evidence="3 4" key="1">
    <citation type="submission" date="2024-03" db="EMBL/GenBank/DDBJ databases">
        <title>WGS assembly of Saponaria officinalis var. Norfolk2.</title>
        <authorList>
            <person name="Jenkins J."/>
            <person name="Shu S."/>
            <person name="Grimwood J."/>
            <person name="Barry K."/>
            <person name="Goodstein D."/>
            <person name="Schmutz J."/>
            <person name="Leebens-Mack J."/>
            <person name="Osbourn A."/>
        </authorList>
    </citation>
    <scope>NUCLEOTIDE SEQUENCE [LARGE SCALE GENOMIC DNA]</scope>
    <source>
        <strain evidence="4">cv. Norfolk2</strain>
        <strain evidence="3">JIC</strain>
        <tissue evidence="3">Leaf</tissue>
    </source>
</reference>
<dbReference type="InterPro" id="IPR052259">
    <property type="entry name" value="Nucleoredoxin-like"/>
</dbReference>
<evidence type="ECO:0000256" key="1">
    <source>
        <dbReference type="ARBA" id="ARBA00023002"/>
    </source>
</evidence>
<dbReference type="EMBL" id="JBDFQZ010000008">
    <property type="protein sequence ID" value="KAK9699916.1"/>
    <property type="molecule type" value="Genomic_DNA"/>
</dbReference>
<evidence type="ECO:0000313" key="4">
    <source>
        <dbReference type="Proteomes" id="UP001443914"/>
    </source>
</evidence>
<proteinExistence type="predicted"/>
<organism evidence="3 4">
    <name type="scientific">Saponaria officinalis</name>
    <name type="common">Common soapwort</name>
    <name type="synonym">Lychnis saponaria</name>
    <dbReference type="NCBI Taxonomy" id="3572"/>
    <lineage>
        <taxon>Eukaryota</taxon>
        <taxon>Viridiplantae</taxon>
        <taxon>Streptophyta</taxon>
        <taxon>Embryophyta</taxon>
        <taxon>Tracheophyta</taxon>
        <taxon>Spermatophyta</taxon>
        <taxon>Magnoliopsida</taxon>
        <taxon>eudicotyledons</taxon>
        <taxon>Gunneridae</taxon>
        <taxon>Pentapetalae</taxon>
        <taxon>Caryophyllales</taxon>
        <taxon>Caryophyllaceae</taxon>
        <taxon>Caryophylleae</taxon>
        <taxon>Saponaria</taxon>
    </lineage>
</organism>
<comment type="caution">
    <text evidence="3">The sequence shown here is derived from an EMBL/GenBank/DDBJ whole genome shotgun (WGS) entry which is preliminary data.</text>
</comment>
<gene>
    <name evidence="3" type="ORF">RND81_08G203900</name>
</gene>
<evidence type="ECO:0000313" key="3">
    <source>
        <dbReference type="EMBL" id="KAK9699915.1"/>
    </source>
</evidence>
<dbReference type="PANTHER" id="PTHR13871">
    <property type="entry name" value="THIOREDOXIN"/>
    <property type="match status" value="1"/>
</dbReference>
<keyword evidence="4" id="KW-1185">Reference proteome</keyword>
<accession>A0AAW1JA91</accession>
<dbReference type="PANTHER" id="PTHR13871:SF96">
    <property type="entry name" value="THIOREDOXIN DOMAIN-CONTAINING PROTEIN"/>
    <property type="match status" value="1"/>
</dbReference>
<dbReference type="Proteomes" id="UP001443914">
    <property type="component" value="Unassembled WGS sequence"/>
</dbReference>
<name>A0AAW1JA91_SAPOF</name>
<protein>
    <submittedName>
        <fullName evidence="3">Uncharacterized protein</fullName>
    </submittedName>
</protein>
<dbReference type="EMBL" id="JBDFQZ010000008">
    <property type="protein sequence ID" value="KAK9699915.1"/>
    <property type="molecule type" value="Genomic_DNA"/>
</dbReference>
<dbReference type="AlphaFoldDB" id="A0AAW1JA91"/>
<dbReference type="GO" id="GO:0016491">
    <property type="term" value="F:oxidoreductase activity"/>
    <property type="evidence" value="ECO:0007669"/>
    <property type="project" value="UniProtKB-KW"/>
</dbReference>
<keyword evidence="1" id="KW-0560">Oxidoreductase</keyword>
<evidence type="ECO:0000256" key="2">
    <source>
        <dbReference type="ARBA" id="ARBA00023027"/>
    </source>
</evidence>
<keyword evidence="2" id="KW-0520">NAD</keyword>